<dbReference type="Pfam" id="PF10978">
    <property type="entry name" value="DUF2785"/>
    <property type="match status" value="1"/>
</dbReference>
<dbReference type="RefSeq" id="WP_051240202.1">
    <property type="nucleotide sequence ID" value="NZ_AWXU01000051.1"/>
</dbReference>
<comment type="caution">
    <text evidence="1">The sequence shown here is derived from an EMBL/GenBank/DDBJ whole genome shotgun (WGS) entry which is preliminary data.</text>
</comment>
<evidence type="ECO:0000313" key="2">
    <source>
        <dbReference type="Proteomes" id="UP000029391"/>
    </source>
</evidence>
<evidence type="ECO:0008006" key="3">
    <source>
        <dbReference type="Google" id="ProtNLM"/>
    </source>
</evidence>
<evidence type="ECO:0000313" key="1">
    <source>
        <dbReference type="EMBL" id="KFN48641.1"/>
    </source>
</evidence>
<dbReference type="InterPro" id="IPR021247">
    <property type="entry name" value="DUF2785"/>
</dbReference>
<accession>A0A091BA80</accession>
<name>A0A091BA80_9GAMM</name>
<proteinExistence type="predicted"/>
<dbReference type="STRING" id="1121013.GCA_000426365_02035"/>
<dbReference type="eggNOG" id="ENOG5030DU7">
    <property type="taxonomic scope" value="Bacteria"/>
</dbReference>
<gene>
    <name evidence="1" type="ORF">P873_14170</name>
</gene>
<dbReference type="AlphaFoldDB" id="A0A091BA80"/>
<dbReference type="OrthoDB" id="7619731at2"/>
<dbReference type="Proteomes" id="UP000029391">
    <property type="component" value="Unassembled WGS sequence"/>
</dbReference>
<keyword evidence="2" id="KW-1185">Reference proteome</keyword>
<protein>
    <recommendedName>
        <fullName evidence="3">DUF2785 domain-containing protein</fullName>
    </recommendedName>
</protein>
<reference evidence="1 2" key="1">
    <citation type="submission" date="2013-09" db="EMBL/GenBank/DDBJ databases">
        <title>Genome sequencing of Arenimonas composti.</title>
        <authorList>
            <person name="Chen F."/>
            <person name="Wang G."/>
        </authorList>
    </citation>
    <scope>NUCLEOTIDE SEQUENCE [LARGE SCALE GENOMIC DNA]</scope>
    <source>
        <strain evidence="1 2">TR7-09</strain>
    </source>
</reference>
<organism evidence="1 2">
    <name type="scientific">Arenimonas composti TR7-09 = DSM 18010</name>
    <dbReference type="NCBI Taxonomy" id="1121013"/>
    <lineage>
        <taxon>Bacteria</taxon>
        <taxon>Pseudomonadati</taxon>
        <taxon>Pseudomonadota</taxon>
        <taxon>Gammaproteobacteria</taxon>
        <taxon>Lysobacterales</taxon>
        <taxon>Lysobacteraceae</taxon>
        <taxon>Arenimonas</taxon>
    </lineage>
</organism>
<sequence length="324" mass="34418">MTLAVLLAGGAASACPAPADAVTRPGPIEGGAACEGRGPARAELEALKAGGWVVADDGARQRLALGLLDCLGHPDPAVRDGIAYAALAHWLRADALDLVTRRTMLVRLQRELVHADFDGIDMSCVGRPAALPGPGFRAPFAALVLSEVARTDRFAPWLDAGQRAELVEVATSYVAAVRDWRGFDETEGWRHGVAHGADLLMQLALNPALEKPQLDAILGAVASQVAPPGHFYVYGESERLARPVLFVLQRGQHDDADWRAWLERVAAPAPMTAWSDAFTSQTGLAKRHDTRAFLLALHVYLATSGDPALAARAAAVADVLRTID</sequence>
<dbReference type="EMBL" id="AWXU01000051">
    <property type="protein sequence ID" value="KFN48641.1"/>
    <property type="molecule type" value="Genomic_DNA"/>
</dbReference>